<dbReference type="KEGG" id="minf:MESINF_1786"/>
<evidence type="ECO:0000313" key="2">
    <source>
        <dbReference type="Proteomes" id="UP000250796"/>
    </source>
</evidence>
<protein>
    <submittedName>
        <fullName evidence="1">Uncharacterized protein</fullName>
    </submittedName>
</protein>
<gene>
    <name evidence="1" type="ORF">MESINF_1786</name>
</gene>
<evidence type="ECO:0000313" key="1">
    <source>
        <dbReference type="EMBL" id="SSC13230.1"/>
    </source>
</evidence>
<dbReference type="AlphaFoldDB" id="A0A7Z7LG35"/>
<dbReference type="EMBL" id="LS974202">
    <property type="protein sequence ID" value="SSC13230.1"/>
    <property type="molecule type" value="Genomic_DNA"/>
</dbReference>
<dbReference type="Proteomes" id="UP000250796">
    <property type="component" value="Chromosome MESINF"/>
</dbReference>
<proteinExistence type="predicted"/>
<organism evidence="1 2">
    <name type="scientific">Mesotoga infera</name>
    <dbReference type="NCBI Taxonomy" id="1236046"/>
    <lineage>
        <taxon>Bacteria</taxon>
        <taxon>Thermotogati</taxon>
        <taxon>Thermotogota</taxon>
        <taxon>Thermotogae</taxon>
        <taxon>Kosmotogales</taxon>
        <taxon>Kosmotogaceae</taxon>
        <taxon>Mesotoga</taxon>
    </lineage>
</organism>
<sequence>MKKLVGILVVLLAISVAFSATITLSPSIKGTLWGKTQLDKNGLTTDLGFALKSLGFGASANVSDLTFSLNIDLVGGTVTLNSFTVENDKAAASWYASKSFGSDSGKGLSWFAYYGTTKSKTFVLNMKALGLQVATQEALIGGTDRIALYGSWDIFSVALQTGMAGLGWSGDLIAEATVKPFTGLTLKGGLEAKDLTGTPAFDYVIDFDYKMTLGLLTLNPYARYASTKGQWVGLKVGYSIGESVVLKTNADVKYDIAASKLFSWIQAALSKKGIGWAGVKFWYDHSFLVGGTNEMKLGFLVKSDGWELDPVSLAVFVGSGDFTTKDDVNKAGFGYDIVGNLLADVKDLSAYAEASLSLAMGGFKPTLSIDGGYYLLNGTKALNVVLGFPVFDLINFEASVAFFPAIDWYVKLFYNYSF</sequence>
<dbReference type="RefSeq" id="WP_169699400.1">
    <property type="nucleotide sequence ID" value="NZ_LS974202.1"/>
</dbReference>
<accession>A0A7Z7LG35</accession>
<keyword evidence="2" id="KW-1185">Reference proteome</keyword>
<reference evidence="1 2" key="1">
    <citation type="submission" date="2017-01" db="EMBL/GenBank/DDBJ databases">
        <authorList>
            <person name="Erauso G."/>
        </authorList>
    </citation>
    <scope>NUCLEOTIDE SEQUENCE [LARGE SCALE GENOMIC DNA]</scope>
    <source>
        <strain evidence="1">MESINF1</strain>
    </source>
</reference>
<name>A0A7Z7LG35_9BACT</name>